<dbReference type="InterPro" id="IPR001680">
    <property type="entry name" value="WD40_rpt"/>
</dbReference>
<dbReference type="InterPro" id="IPR019775">
    <property type="entry name" value="WD40_repeat_CS"/>
</dbReference>
<comment type="similarity">
    <text evidence="1">Belongs to the WD repeat G protein beta family.</text>
</comment>
<dbReference type="PROSITE" id="PS50294">
    <property type="entry name" value="WD_REPEATS_REGION"/>
    <property type="match status" value="4"/>
</dbReference>
<feature type="repeat" description="WD" evidence="5">
    <location>
        <begin position="123"/>
        <end position="165"/>
    </location>
</feature>
<dbReference type="Gramene" id="Bo3g168860.1">
    <property type="protein sequence ID" value="Bo3g168860.1"/>
    <property type="gene ID" value="Bo3g168860"/>
</dbReference>
<dbReference type="Pfam" id="PF00400">
    <property type="entry name" value="WD40"/>
    <property type="match status" value="1"/>
</dbReference>
<dbReference type="PRINTS" id="PR00320">
    <property type="entry name" value="GPROTEINBRPT"/>
</dbReference>
<dbReference type="Gene3D" id="2.130.10.10">
    <property type="entry name" value="YVTN repeat-like/Quinoprotein amine dehydrogenase"/>
    <property type="match status" value="1"/>
</dbReference>
<dbReference type="GO" id="GO:0005886">
    <property type="term" value="C:plasma membrane"/>
    <property type="evidence" value="ECO:0007669"/>
    <property type="project" value="UniProtKB-ARBA"/>
</dbReference>
<evidence type="ECO:0000256" key="1">
    <source>
        <dbReference type="ARBA" id="ARBA00009768"/>
    </source>
</evidence>
<keyword evidence="2 5" id="KW-0853">WD repeat</keyword>
<dbReference type="Pfam" id="PF25391">
    <property type="entry name" value="WD40_Gbeta"/>
    <property type="match status" value="1"/>
</dbReference>
<evidence type="ECO:0000313" key="7">
    <source>
        <dbReference type="Proteomes" id="UP000032141"/>
    </source>
</evidence>
<dbReference type="HOGENOM" id="CLU_000288_57_34_1"/>
<evidence type="ECO:0000256" key="5">
    <source>
        <dbReference type="PROSITE-ProRule" id="PRU00221"/>
    </source>
</evidence>
<proteinExistence type="inferred from homology"/>
<dbReference type="InterPro" id="IPR036322">
    <property type="entry name" value="WD40_repeat_dom_sf"/>
</dbReference>
<keyword evidence="7" id="KW-1185">Reference proteome</keyword>
<feature type="repeat" description="WD" evidence="5">
    <location>
        <begin position="215"/>
        <end position="256"/>
    </location>
</feature>
<keyword evidence="3" id="KW-0677">Repeat</keyword>
<dbReference type="InterPro" id="IPR016346">
    <property type="entry name" value="G-protein_beta_1-5"/>
</dbReference>
<dbReference type="FunFam" id="2.130.10.10:FF:000580">
    <property type="entry name" value="Guanine nucleotide-binding protein subunit beta"/>
    <property type="match status" value="1"/>
</dbReference>
<dbReference type="GO" id="GO:0007165">
    <property type="term" value="P:signal transduction"/>
    <property type="evidence" value="ECO:0007669"/>
    <property type="project" value="UniProtKB-KW"/>
</dbReference>
<accession>A0A0D3BLE2</accession>
<organism evidence="6 7">
    <name type="scientific">Brassica oleracea var. oleracea</name>
    <dbReference type="NCBI Taxonomy" id="109376"/>
    <lineage>
        <taxon>Eukaryota</taxon>
        <taxon>Viridiplantae</taxon>
        <taxon>Streptophyta</taxon>
        <taxon>Embryophyta</taxon>
        <taxon>Tracheophyta</taxon>
        <taxon>Spermatophyta</taxon>
        <taxon>Magnoliopsida</taxon>
        <taxon>eudicotyledons</taxon>
        <taxon>Gunneridae</taxon>
        <taxon>Pentapetalae</taxon>
        <taxon>rosids</taxon>
        <taxon>malvids</taxon>
        <taxon>Brassicales</taxon>
        <taxon>Brassicaceae</taxon>
        <taxon>Brassiceae</taxon>
        <taxon>Brassica</taxon>
    </lineage>
</organism>
<feature type="repeat" description="WD" evidence="5">
    <location>
        <begin position="171"/>
        <end position="213"/>
    </location>
</feature>
<dbReference type="EnsemblPlants" id="Bo3g168860.1">
    <property type="protein sequence ID" value="Bo3g168860.1"/>
    <property type="gene ID" value="Bo3g168860"/>
</dbReference>
<dbReference type="InterPro" id="IPR020472">
    <property type="entry name" value="WD40_PAC1"/>
</dbReference>
<dbReference type="Proteomes" id="UP000032141">
    <property type="component" value="Chromosome C3"/>
</dbReference>
<dbReference type="PROSITE" id="PS00678">
    <property type="entry name" value="WD_REPEATS_1"/>
    <property type="match status" value="1"/>
</dbReference>
<reference evidence="6 7" key="1">
    <citation type="journal article" date="2014" name="Genome Biol.">
        <title>Transcriptome and methylome profiling reveals relics of genome dominance in the mesopolyploid Brassica oleracea.</title>
        <authorList>
            <person name="Parkin I.A."/>
            <person name="Koh C."/>
            <person name="Tang H."/>
            <person name="Robinson S.J."/>
            <person name="Kagale S."/>
            <person name="Clarke W.E."/>
            <person name="Town C.D."/>
            <person name="Nixon J."/>
            <person name="Krishnakumar V."/>
            <person name="Bidwell S.L."/>
            <person name="Denoeud F."/>
            <person name="Belcram H."/>
            <person name="Links M.G."/>
            <person name="Just J."/>
            <person name="Clarke C."/>
            <person name="Bender T."/>
            <person name="Huebert T."/>
            <person name="Mason A.S."/>
            <person name="Pires J.C."/>
            <person name="Barker G."/>
            <person name="Moore J."/>
            <person name="Walley P.G."/>
            <person name="Manoli S."/>
            <person name="Batley J."/>
            <person name="Edwards D."/>
            <person name="Nelson M.N."/>
            <person name="Wang X."/>
            <person name="Paterson A.H."/>
            <person name="King G."/>
            <person name="Bancroft I."/>
            <person name="Chalhoub B."/>
            <person name="Sharpe A.G."/>
        </authorList>
    </citation>
    <scope>NUCLEOTIDE SEQUENCE</scope>
    <source>
        <strain evidence="6 7">cv. TO1000</strain>
    </source>
</reference>
<feature type="repeat" description="WD" evidence="5">
    <location>
        <begin position="308"/>
        <end position="339"/>
    </location>
</feature>
<dbReference type="PIRSF" id="PIRSF002394">
    <property type="entry name" value="GN-bd_beta"/>
    <property type="match status" value="1"/>
</dbReference>
<feature type="repeat" description="WD" evidence="5">
    <location>
        <begin position="61"/>
        <end position="89"/>
    </location>
</feature>
<dbReference type="STRING" id="109376.A0A0D3BLE2"/>
<dbReference type="InterPro" id="IPR015943">
    <property type="entry name" value="WD40/YVTN_repeat-like_dom_sf"/>
</dbReference>
<reference evidence="6" key="2">
    <citation type="submission" date="2015-03" db="UniProtKB">
        <authorList>
            <consortium name="EnsemblPlants"/>
        </authorList>
    </citation>
    <scope>IDENTIFICATION</scope>
</reference>
<dbReference type="PROSITE" id="PS50082">
    <property type="entry name" value="WD_REPEATS_2"/>
    <property type="match status" value="5"/>
</dbReference>
<evidence type="ECO:0000256" key="2">
    <source>
        <dbReference type="ARBA" id="ARBA00022574"/>
    </source>
</evidence>
<evidence type="ECO:0000256" key="3">
    <source>
        <dbReference type="ARBA" id="ARBA00022737"/>
    </source>
</evidence>
<dbReference type="AlphaFoldDB" id="A0A0D3BLE2"/>
<dbReference type="SUPFAM" id="SSF50978">
    <property type="entry name" value="WD40 repeat-like"/>
    <property type="match status" value="1"/>
</dbReference>
<dbReference type="PANTHER" id="PTHR19850">
    <property type="entry name" value="GUANINE NUCLEOTIDE-BINDING PROTEIN BETA G PROTEIN BETA"/>
    <property type="match status" value="1"/>
</dbReference>
<evidence type="ECO:0000256" key="4">
    <source>
        <dbReference type="ARBA" id="ARBA00023224"/>
    </source>
</evidence>
<keyword evidence="4" id="KW-0807">Transducer</keyword>
<dbReference type="SMART" id="SM00320">
    <property type="entry name" value="WD40"/>
    <property type="match status" value="6"/>
</dbReference>
<evidence type="ECO:0000313" key="6">
    <source>
        <dbReference type="EnsemblPlants" id="Bo3g168860.1"/>
    </source>
</evidence>
<sequence>MSVSELKERHAAATETVNNLRDRLIQRRLQLLDTDVAKYTAAQGRSPVKFGATDLVCCRTLQGHTGKVHSLDWTLESNRIVSASQDGRLITVACGGLLDSVCSIFSLSSTADKDGTVPVSRMLSGHKGYVSCCRYVPNDDAHLITSSGDQTCVLWDVTTGLKISVFGGEFQSGHTADVLSVSISESNPTRFITGSCDTTARLWDTRDASRAVGTFHGHKGDVNTVKFFPDGHRFGTGSEDGTCRLYDIRTGHQLQVYQPQGDGESLPVTSIAFSASGRLLFAGYANNNTCYVWDTFLGEVVLDLGELQDSHKNRISCLGMSADGSALCTGSWDSNLKIWAFGGHRRVI</sequence>
<dbReference type="OMA" id="GDTNCAL"/>
<name>A0A0D3BLE2_BRAOL</name>
<dbReference type="CDD" id="cd00200">
    <property type="entry name" value="WD40"/>
    <property type="match status" value="1"/>
</dbReference>
<protein>
    <submittedName>
        <fullName evidence="6">Uncharacterized protein</fullName>
    </submittedName>
</protein>
<dbReference type="eggNOG" id="KOG0286">
    <property type="taxonomic scope" value="Eukaryota"/>
</dbReference>